<proteinExistence type="predicted"/>
<dbReference type="EMBL" id="JAIMJA010000001">
    <property type="protein sequence ID" value="MCE2593437.1"/>
    <property type="molecule type" value="Genomic_DNA"/>
</dbReference>
<dbReference type="RefSeq" id="WP_233051044.1">
    <property type="nucleotide sequence ID" value="NZ_JAIMJA010000001.1"/>
</dbReference>
<dbReference type="InterPro" id="IPR018714">
    <property type="entry name" value="DUF2237"/>
</dbReference>
<evidence type="ECO:0000313" key="1">
    <source>
        <dbReference type="EMBL" id="MCE2593437.1"/>
    </source>
</evidence>
<accession>A0ABS8W3A8</accession>
<evidence type="ECO:0000313" key="2">
    <source>
        <dbReference type="Proteomes" id="UP001201273"/>
    </source>
</evidence>
<gene>
    <name evidence="1" type="ORF">K6Y31_01200</name>
</gene>
<dbReference type="Pfam" id="PF09996">
    <property type="entry name" value="DUF2237"/>
    <property type="match status" value="1"/>
</dbReference>
<dbReference type="PANTHER" id="PTHR37466:SF1">
    <property type="entry name" value="SLR1628 PROTEIN"/>
    <property type="match status" value="1"/>
</dbReference>
<comment type="caution">
    <text evidence="1">The sequence shown here is derived from an EMBL/GenBank/DDBJ whole genome shotgun (WGS) entry which is preliminary data.</text>
</comment>
<sequence>MDNQLNVLGTHLALCDCNTGYARKGFCEVPNSDVGNHSVCAVMTNAFLQFTLAQGNDLISPNPMYNFPGLKAGDKWCLCASRWLQAAQANVAPPVILEATHQKALQQISLAILQAHQYQG</sequence>
<keyword evidence="2" id="KW-1185">Reference proteome</keyword>
<name>A0ABS8W3A8_9GAMM</name>
<reference evidence="1 2" key="1">
    <citation type="journal article" date="2022" name="Environ. Microbiol. Rep.">
        <title>Eco-phylogenetic analyses reveal divergent evolution of vitamin B12 metabolism in the marine bacterial family 'Psychromonadaceae'.</title>
        <authorList>
            <person name="Jin X."/>
            <person name="Yang Y."/>
            <person name="Cao H."/>
            <person name="Gao B."/>
            <person name="Zhao Z."/>
        </authorList>
    </citation>
    <scope>NUCLEOTIDE SEQUENCE [LARGE SCALE GENOMIC DNA]</scope>
    <source>
        <strain evidence="1 2">MKS20</strain>
    </source>
</reference>
<protein>
    <submittedName>
        <fullName evidence="1">DUF2237 domain-containing protein</fullName>
    </submittedName>
</protein>
<dbReference type="Gene3D" id="3.30.56.110">
    <property type="entry name" value="Protein of unknown function DUF2237"/>
    <property type="match status" value="1"/>
</dbReference>
<organism evidence="1 2">
    <name type="scientific">Motilimonas cestriensis</name>
    <dbReference type="NCBI Taxonomy" id="2742685"/>
    <lineage>
        <taxon>Bacteria</taxon>
        <taxon>Pseudomonadati</taxon>
        <taxon>Pseudomonadota</taxon>
        <taxon>Gammaproteobacteria</taxon>
        <taxon>Alteromonadales</taxon>
        <taxon>Alteromonadales genera incertae sedis</taxon>
        <taxon>Motilimonas</taxon>
    </lineage>
</organism>
<dbReference type="PANTHER" id="PTHR37466">
    <property type="entry name" value="SLR1628 PROTEIN"/>
    <property type="match status" value="1"/>
</dbReference>
<dbReference type="Proteomes" id="UP001201273">
    <property type="component" value="Unassembled WGS sequence"/>
</dbReference>